<dbReference type="Pfam" id="PF07114">
    <property type="entry name" value="TMEM126"/>
    <property type="match status" value="1"/>
</dbReference>
<organism evidence="7">
    <name type="scientific">Agkistrodon contortrix contortrix</name>
    <name type="common">Southern copperhead</name>
    <dbReference type="NCBI Taxonomy" id="8713"/>
    <lineage>
        <taxon>Eukaryota</taxon>
        <taxon>Metazoa</taxon>
        <taxon>Chordata</taxon>
        <taxon>Craniata</taxon>
        <taxon>Vertebrata</taxon>
        <taxon>Euteleostomi</taxon>
        <taxon>Lepidosauria</taxon>
        <taxon>Squamata</taxon>
        <taxon>Bifurcata</taxon>
        <taxon>Unidentata</taxon>
        <taxon>Episquamata</taxon>
        <taxon>Toxicofera</taxon>
        <taxon>Serpentes</taxon>
        <taxon>Colubroidea</taxon>
        <taxon>Viperidae</taxon>
        <taxon>Crotalinae</taxon>
        <taxon>Agkistrodon</taxon>
    </lineage>
</organism>
<keyword evidence="2 6" id="KW-0812">Transmembrane</keyword>
<dbReference type="AlphaFoldDB" id="A0A1W7RGM3"/>
<evidence type="ECO:0000256" key="1">
    <source>
        <dbReference type="ARBA" id="ARBA00004225"/>
    </source>
</evidence>
<keyword evidence="5 6" id="KW-0472">Membrane</keyword>
<comment type="subcellular location">
    <subcellularLocation>
        <location evidence="1">Mitochondrion membrane</location>
        <topology evidence="1">Multi-pass membrane protein</topology>
    </subcellularLocation>
</comment>
<feature type="transmembrane region" description="Helical" evidence="6">
    <location>
        <begin position="40"/>
        <end position="60"/>
    </location>
</feature>
<evidence type="ECO:0000256" key="3">
    <source>
        <dbReference type="ARBA" id="ARBA00022989"/>
    </source>
</evidence>
<dbReference type="EMBL" id="GDAY02001134">
    <property type="protein sequence ID" value="JAV50293.1"/>
    <property type="molecule type" value="Transcribed_RNA"/>
</dbReference>
<sequence length="208" mass="23462">MTGKEFLDHPMEKMINNSRRISEAAWEKMFEKLPAQDQSFFQNGGLILAFNSSLLALISNNSFRKILHVRQARYSAVAAMSLMPFTTTTVAYEAIVKHSLMTGNLNCEICAMVRGSLVGAVIGYFYPIIIALPLNALLATRYYTAPLPSKENAVRFWVALSKPIFKKMRFGAFIQVALGAYLGSRHHEIYLKMIHMPEPERDPQEIGE</sequence>
<evidence type="ECO:0000313" key="7">
    <source>
        <dbReference type="EMBL" id="JAV50293.1"/>
    </source>
</evidence>
<keyword evidence="3 6" id="KW-1133">Transmembrane helix</keyword>
<reference evidence="7" key="1">
    <citation type="journal article" date="2015" name="G3 (Bethesda)">
        <title>Post-transcriptional mechanisms contribute little to phenotypic variation in snake venoms.</title>
        <authorList>
            <person name="Rokyta D.R."/>
            <person name="Margres M.J."/>
            <person name="Calvin K."/>
        </authorList>
    </citation>
    <scope>NUCLEOTIDE SEQUENCE</scope>
    <source>
        <strain evidence="7">KW1091</strain>
        <tissue evidence="7">Venom gland</tissue>
    </source>
</reference>
<keyword evidence="4" id="KW-0496">Mitochondrion</keyword>
<evidence type="ECO:0000256" key="6">
    <source>
        <dbReference type="SAM" id="Phobius"/>
    </source>
</evidence>
<evidence type="ECO:0000256" key="5">
    <source>
        <dbReference type="ARBA" id="ARBA00023136"/>
    </source>
</evidence>
<proteinExistence type="predicted"/>
<evidence type="ECO:0008006" key="8">
    <source>
        <dbReference type="Google" id="ProtNLM"/>
    </source>
</evidence>
<dbReference type="GO" id="GO:0032981">
    <property type="term" value="P:mitochondrial respiratory chain complex I assembly"/>
    <property type="evidence" value="ECO:0007669"/>
    <property type="project" value="TreeGrafter"/>
</dbReference>
<evidence type="ECO:0000256" key="2">
    <source>
        <dbReference type="ARBA" id="ARBA00022692"/>
    </source>
</evidence>
<dbReference type="PANTHER" id="PTHR16296">
    <property type="entry name" value="UNCHARACTERIZED HYPOTHALAMUS PROTEIN HT007"/>
    <property type="match status" value="1"/>
</dbReference>
<reference evidence="7" key="2">
    <citation type="submission" date="2017-04" db="EMBL/GenBank/DDBJ databases">
        <title>Venomic assessment of a copperhead snake (Agkistrodon contortrix) produced by parthenogenesis.</title>
        <authorList>
            <person name="Calvete J.J."/>
            <person name="Casewell N."/>
            <person name="Wuster W."/>
            <person name="Rokyta D.R."/>
            <person name="Storey D."/>
            <person name="Smith C.S."/>
            <person name="Schuett G.W."/>
            <person name="Booth W."/>
        </authorList>
    </citation>
    <scope>NUCLEOTIDE SEQUENCE</scope>
    <source>
        <strain evidence="7">KW1091</strain>
        <tissue evidence="7">Venom gland</tissue>
    </source>
</reference>
<accession>A0A1W7RGM3</accession>
<dbReference type="InterPro" id="IPR009801">
    <property type="entry name" value="TMEM126"/>
</dbReference>
<evidence type="ECO:0000256" key="4">
    <source>
        <dbReference type="ARBA" id="ARBA00023128"/>
    </source>
</evidence>
<feature type="transmembrane region" description="Helical" evidence="6">
    <location>
        <begin position="115"/>
        <end position="138"/>
    </location>
</feature>
<feature type="transmembrane region" description="Helical" evidence="6">
    <location>
        <begin position="72"/>
        <end position="95"/>
    </location>
</feature>
<protein>
    <recommendedName>
        <fullName evidence="8">Transmembrane protein 126A</fullName>
    </recommendedName>
</protein>
<dbReference type="PANTHER" id="PTHR16296:SF2">
    <property type="entry name" value="TRANSMEMBRANE PROTEIN 126A"/>
    <property type="match status" value="1"/>
</dbReference>
<dbReference type="GO" id="GO:0031966">
    <property type="term" value="C:mitochondrial membrane"/>
    <property type="evidence" value="ECO:0007669"/>
    <property type="project" value="UniProtKB-SubCell"/>
</dbReference>
<name>A0A1W7RGM3_AGKCO</name>